<accession>A0A845QD10</accession>
<dbReference type="RefSeq" id="WP_027839204.1">
    <property type="nucleotide sequence ID" value="NZ_BMHN01000001.1"/>
</dbReference>
<evidence type="ECO:0000313" key="2">
    <source>
        <dbReference type="Proteomes" id="UP000470384"/>
    </source>
</evidence>
<dbReference type="EMBL" id="WXYQ01000007">
    <property type="protein sequence ID" value="NBG96309.1"/>
    <property type="molecule type" value="Genomic_DNA"/>
</dbReference>
<sequence>MRDFLPAISLAVFGLGVLAALTVMPAAGKPAVLVFGSDLSSNERFVRTAMLGGRVVNLPADGHLIYATFDTLPAPDAFLRQGVVVMLNAAGARGCAGQQV</sequence>
<gene>
    <name evidence="1" type="ORF">GTQ45_11245</name>
</gene>
<keyword evidence="2" id="KW-1185">Reference proteome</keyword>
<dbReference type="AlphaFoldDB" id="A0A845QD10"/>
<proteinExistence type="predicted"/>
<name>A0A845QD10_9HYPH</name>
<comment type="caution">
    <text evidence="1">The sequence shown here is derived from an EMBL/GenBank/DDBJ whole genome shotgun (WGS) entry which is preliminary data.</text>
</comment>
<dbReference type="GeneID" id="300655458"/>
<reference evidence="1 2" key="1">
    <citation type="journal article" date="2016" name="Int. J. Syst. Evol. Microbiol.">
        <title>Pyruvatibacter mobilis gen. nov., sp. nov., a marine bacterium from the culture broth of Picochlorum sp. 122.</title>
        <authorList>
            <person name="Wang G."/>
            <person name="Tang M."/>
            <person name="Wu H."/>
            <person name="Dai S."/>
            <person name="Li T."/>
            <person name="Chen C."/>
            <person name="He H."/>
            <person name="Fan J."/>
            <person name="Xiang W."/>
            <person name="Li X."/>
        </authorList>
    </citation>
    <scope>NUCLEOTIDE SEQUENCE [LARGE SCALE GENOMIC DNA]</scope>
    <source>
        <strain evidence="1 2">GYP-11</strain>
    </source>
</reference>
<evidence type="ECO:0000313" key="1">
    <source>
        <dbReference type="EMBL" id="NBG96309.1"/>
    </source>
</evidence>
<organism evidence="1 2">
    <name type="scientific">Pyruvatibacter mobilis</name>
    <dbReference type="NCBI Taxonomy" id="1712261"/>
    <lineage>
        <taxon>Bacteria</taxon>
        <taxon>Pseudomonadati</taxon>
        <taxon>Pseudomonadota</taxon>
        <taxon>Alphaproteobacteria</taxon>
        <taxon>Hyphomicrobiales</taxon>
        <taxon>Parvibaculaceae</taxon>
        <taxon>Pyruvatibacter</taxon>
    </lineage>
</organism>
<dbReference type="Proteomes" id="UP000470384">
    <property type="component" value="Unassembled WGS sequence"/>
</dbReference>
<protein>
    <submittedName>
        <fullName evidence="1">Uncharacterized protein</fullName>
    </submittedName>
</protein>